<evidence type="ECO:0000256" key="3">
    <source>
        <dbReference type="ARBA" id="ARBA00023015"/>
    </source>
</evidence>
<keyword evidence="8" id="KW-1185">Reference proteome</keyword>
<keyword evidence="2" id="KW-0963">Cytoplasm</keyword>
<dbReference type="InterPro" id="IPR036388">
    <property type="entry name" value="WH-like_DNA-bd_sf"/>
</dbReference>
<organism evidence="7 8">
    <name type="scientific">Neorhizobium galegae bv. orientalis str. HAMBI 540</name>
    <dbReference type="NCBI Taxonomy" id="1028800"/>
    <lineage>
        <taxon>Bacteria</taxon>
        <taxon>Pseudomonadati</taxon>
        <taxon>Pseudomonadota</taxon>
        <taxon>Alphaproteobacteria</taxon>
        <taxon>Hyphomicrobiales</taxon>
        <taxon>Rhizobiaceae</taxon>
        <taxon>Rhizobium/Agrobacterium group</taxon>
        <taxon>Neorhizobium</taxon>
    </lineage>
</organism>
<dbReference type="SUPFAM" id="SSF46785">
    <property type="entry name" value="Winged helix' DNA-binding domain"/>
    <property type="match status" value="1"/>
</dbReference>
<dbReference type="InterPro" id="IPR000835">
    <property type="entry name" value="HTH_MarR-typ"/>
</dbReference>
<evidence type="ECO:0000256" key="5">
    <source>
        <dbReference type="ARBA" id="ARBA00023163"/>
    </source>
</evidence>
<dbReference type="AlphaFoldDB" id="A0A068SPF9"/>
<dbReference type="GO" id="GO:0003700">
    <property type="term" value="F:DNA-binding transcription factor activity"/>
    <property type="evidence" value="ECO:0007669"/>
    <property type="project" value="InterPro"/>
</dbReference>
<dbReference type="PATRIC" id="fig|1028800.3.peg.737"/>
<dbReference type="Pfam" id="PF22381">
    <property type="entry name" value="Staph_reg_Sar_Rot"/>
    <property type="match status" value="1"/>
</dbReference>
<name>A0A068SPF9_NEOGA</name>
<dbReference type="Gene3D" id="1.10.10.10">
    <property type="entry name" value="Winged helix-like DNA-binding domain superfamily/Winged helix DNA-binding domain"/>
    <property type="match status" value="1"/>
</dbReference>
<dbReference type="RefSeq" id="WP_051909230.1">
    <property type="nucleotide sequence ID" value="NZ_HG938353.1"/>
</dbReference>
<dbReference type="OrthoDB" id="9806864at2"/>
<dbReference type="GeneID" id="24255918"/>
<dbReference type="eggNOG" id="COG1846">
    <property type="taxonomic scope" value="Bacteria"/>
</dbReference>
<keyword evidence="5" id="KW-0804">Transcription</keyword>
<dbReference type="FunFam" id="1.10.10.10:FF:000163">
    <property type="entry name" value="MarR family transcriptional regulator"/>
    <property type="match status" value="1"/>
</dbReference>
<dbReference type="EMBL" id="HG938353">
    <property type="protein sequence ID" value="CDN46920.1"/>
    <property type="molecule type" value="Genomic_DNA"/>
</dbReference>
<evidence type="ECO:0000256" key="4">
    <source>
        <dbReference type="ARBA" id="ARBA00023125"/>
    </source>
</evidence>
<dbReference type="InterPro" id="IPR055166">
    <property type="entry name" value="Transc_reg_Sar_Rot_HTH"/>
</dbReference>
<evidence type="ECO:0000256" key="2">
    <source>
        <dbReference type="ARBA" id="ARBA00022490"/>
    </source>
</evidence>
<accession>A0A068SPF9</accession>
<proteinExistence type="predicted"/>
<dbReference type="PANTHER" id="PTHR33164">
    <property type="entry name" value="TRANSCRIPTIONAL REGULATOR, MARR FAMILY"/>
    <property type="match status" value="1"/>
</dbReference>
<dbReference type="InterPro" id="IPR039422">
    <property type="entry name" value="MarR/SlyA-like"/>
</dbReference>
<dbReference type="GO" id="GO:0003677">
    <property type="term" value="F:DNA binding"/>
    <property type="evidence" value="ECO:0007669"/>
    <property type="project" value="UniProtKB-KW"/>
</dbReference>
<evidence type="ECO:0000313" key="7">
    <source>
        <dbReference type="EMBL" id="CDN46920.1"/>
    </source>
</evidence>
<dbReference type="PANTHER" id="PTHR33164:SF5">
    <property type="entry name" value="ORGANIC HYDROPEROXIDE RESISTANCE TRANSCRIPTIONAL REGULATOR"/>
    <property type="match status" value="1"/>
</dbReference>
<dbReference type="Proteomes" id="UP000028181">
    <property type="component" value="Chromosome I"/>
</dbReference>
<dbReference type="KEGG" id="ngg:RG540_CH07310"/>
<evidence type="ECO:0000259" key="6">
    <source>
        <dbReference type="PROSITE" id="PS50995"/>
    </source>
</evidence>
<dbReference type="SMART" id="SM00347">
    <property type="entry name" value="HTH_MARR"/>
    <property type="match status" value="1"/>
</dbReference>
<comment type="subcellular location">
    <subcellularLocation>
        <location evidence="1">Cytoplasm</location>
    </subcellularLocation>
</comment>
<keyword evidence="4" id="KW-0238">DNA-binding</keyword>
<dbReference type="HOGENOM" id="CLU_083287_3_0_5"/>
<keyword evidence="3" id="KW-0805">Transcription regulation</keyword>
<dbReference type="PROSITE" id="PS50995">
    <property type="entry name" value="HTH_MARR_2"/>
    <property type="match status" value="1"/>
</dbReference>
<evidence type="ECO:0000313" key="8">
    <source>
        <dbReference type="Proteomes" id="UP000028181"/>
    </source>
</evidence>
<gene>
    <name evidence="7" type="ORF">RG540_CH07310</name>
</gene>
<dbReference type="InterPro" id="IPR036390">
    <property type="entry name" value="WH_DNA-bd_sf"/>
</dbReference>
<dbReference type="GO" id="GO:0005737">
    <property type="term" value="C:cytoplasm"/>
    <property type="evidence" value="ECO:0007669"/>
    <property type="project" value="UniProtKB-SubCell"/>
</dbReference>
<reference evidence="8" key="1">
    <citation type="journal article" date="2014" name="BMC Genomics">
        <title>Genome sequencing of two Neorhizobium galegae strains reveals a noeT gene responsible for the unusual acetylation of the nodulation factors.</title>
        <authorList>
            <person name="Osterman J."/>
            <person name="Marsh J."/>
            <person name="Laine P.K."/>
            <person name="Zeng Z."/>
            <person name="Alatalo E."/>
            <person name="Sullivan J.T."/>
            <person name="Young J.P."/>
            <person name="Thomas-Oates J."/>
            <person name="Paulin L."/>
            <person name="Lindstrom K."/>
        </authorList>
    </citation>
    <scope>NUCLEOTIDE SEQUENCE [LARGE SCALE GENOMIC DNA]</scope>
    <source>
        <strain evidence="8">HAMBI 540</strain>
    </source>
</reference>
<evidence type="ECO:0000256" key="1">
    <source>
        <dbReference type="ARBA" id="ARBA00004496"/>
    </source>
</evidence>
<protein>
    <submittedName>
        <fullName evidence="7">Organic hydroperoxide resistance transcriptional regulator</fullName>
    </submittedName>
</protein>
<dbReference type="GO" id="GO:0006950">
    <property type="term" value="P:response to stress"/>
    <property type="evidence" value="ECO:0007669"/>
    <property type="project" value="TreeGrafter"/>
</dbReference>
<sequence length="161" mass="17716">MQKKAGNADNFEIELDAQLCFAIYGAAHAFTRTYKPLLEPLGLTYPQYLVMIALWEEDDQPVKAIGDRLGLDSGTLSPLLKRLEQSGLVARKRDHDDERQVKILLTKKGRELKAQAVAVTAAIGKATGCSFEEAMALRDELVALKERLTKAGSEKETLSAV</sequence>
<feature type="domain" description="HTH marR-type" evidence="6">
    <location>
        <begin position="16"/>
        <end position="150"/>
    </location>
</feature>